<gene>
    <name evidence="1" type="ORF">LKA5_064</name>
</gene>
<dbReference type="Proteomes" id="UP000225231">
    <property type="component" value="Segment"/>
</dbReference>
<keyword evidence="2" id="KW-1185">Reference proteome</keyword>
<evidence type="ECO:0000313" key="1">
    <source>
        <dbReference type="EMBL" id="AGR46414.1"/>
    </source>
</evidence>
<proteinExistence type="predicted"/>
<dbReference type="EMBL" id="KC900378">
    <property type="protein sequence ID" value="AGR46414.1"/>
    <property type="molecule type" value="Genomic_DNA"/>
</dbReference>
<accession>A0A0U1VYP2</accession>
<organism evidence="1 2">
    <name type="scientific">Pseudomonas phage LKA5</name>
    <dbReference type="NCBI Taxonomy" id="1327940"/>
    <lineage>
        <taxon>Viruses</taxon>
        <taxon>Duplodnaviria</taxon>
        <taxon>Heunggongvirae</taxon>
        <taxon>Uroviricota</taxon>
        <taxon>Caudoviricetes</taxon>
        <taxon>Hollowayvirus</taxon>
        <taxon>Hollowayvirus LKA5</taxon>
    </lineage>
</organism>
<protein>
    <submittedName>
        <fullName evidence="1">Structural protein</fullName>
    </submittedName>
</protein>
<name>A0A0U1VYP2_9CAUD</name>
<sequence length="197" mass="19602">MAYTAYRVLKAPIDQIERFMTEAIADGWQPLGAPILLYPDDKAVYQALVKGTPDGGGTGPVTIVVEDITDASVIGKSLLTAVNEEDGRAAIGAGTSNLQLGTTATTAKAGNYAPAWGDVTGKPAVIAAGADAATAREAIGAGTSSLAIGTTATTAAAGNHNHAIAEDAGSGLAAAPNLQTAFIALSTRIKALESAAP</sequence>
<reference evidence="1 2" key="1">
    <citation type="submission" date="2013-04" db="EMBL/GenBank/DDBJ databases">
        <title>Complete genome sequence of F116-like bacteriophages.</title>
        <authorList>
            <person name="Lammens E.A."/>
            <person name="Lavigne R."/>
        </authorList>
    </citation>
    <scope>NUCLEOTIDE SEQUENCE [LARGE SCALE GENOMIC DNA]</scope>
    <source>
        <strain evidence="1">LKA5</strain>
    </source>
</reference>
<evidence type="ECO:0000313" key="2">
    <source>
        <dbReference type="Proteomes" id="UP000225231"/>
    </source>
</evidence>